<sequence length="62" mass="7257">MKDNKEIAAIGAVIALIQSEETYITYKEPVRGIPSQPYTAYGRELTMHYRDLTQRRIIKRCR</sequence>
<evidence type="ECO:0000313" key="1">
    <source>
        <dbReference type="EMBL" id="CAO81552.1"/>
    </source>
</evidence>
<reference evidence="1 2" key="1">
    <citation type="journal article" date="2008" name="J. Bacteriol.">
        <title>'Candidatus Cloacamonas acidaminovorans': genome sequence reconstruction provides a first glimpse of a new bacterial division.</title>
        <authorList>
            <person name="Pelletier E."/>
            <person name="Kreimeyer A."/>
            <person name="Bocs S."/>
            <person name="Rouy Z."/>
            <person name="Gyapay G."/>
            <person name="Chouari R."/>
            <person name="Riviere D."/>
            <person name="Ganesan A."/>
            <person name="Daegelen P."/>
            <person name="Sghir A."/>
            <person name="Cohen G.N."/>
            <person name="Medigue C."/>
            <person name="Weissenbach J."/>
            <person name="Le Paslier D."/>
        </authorList>
    </citation>
    <scope>NUCLEOTIDE SEQUENCE [LARGE SCALE GENOMIC DNA]</scope>
    <source>
        <strain evidence="2">Evry</strain>
    </source>
</reference>
<name>B0VF11_CLOAI</name>
<dbReference type="RefSeq" id="WP_015425410.1">
    <property type="nucleotide sequence ID" value="NC_020449.1"/>
</dbReference>
<dbReference type="EMBL" id="CU466930">
    <property type="protein sequence ID" value="CAO81552.1"/>
    <property type="molecule type" value="Genomic_DNA"/>
</dbReference>
<dbReference type="AlphaFoldDB" id="B0VF11"/>
<proteinExistence type="predicted"/>
<protein>
    <submittedName>
        <fullName evidence="1">Uncharacterized protein</fullName>
    </submittedName>
</protein>
<dbReference type="OrthoDB" id="9970741at2"/>
<evidence type="ECO:0000313" key="2">
    <source>
        <dbReference type="Proteomes" id="UP000002019"/>
    </source>
</evidence>
<keyword evidence="2" id="KW-1185">Reference proteome</keyword>
<dbReference type="Proteomes" id="UP000002019">
    <property type="component" value="Chromosome"/>
</dbReference>
<organism evidence="1 2">
    <name type="scientific">Cloacimonas acidaminovorans (strain Evry)</name>
    <dbReference type="NCBI Taxonomy" id="459349"/>
    <lineage>
        <taxon>Bacteria</taxon>
        <taxon>Pseudomonadati</taxon>
        <taxon>Candidatus Cloacimonadota</taxon>
        <taxon>Candidatus Cloacimonadia</taxon>
        <taxon>Candidatus Cloacimonadales</taxon>
        <taxon>Candidatus Cloacimonadaceae</taxon>
        <taxon>Candidatus Cloacimonas</taxon>
    </lineage>
</organism>
<dbReference type="HOGENOM" id="CLU_2895933_0_0_0"/>
<accession>B0VF11</accession>
<dbReference type="KEGG" id="caci:CLOAM1716"/>
<gene>
    <name evidence="1" type="ordered locus">CLOAM1716</name>
</gene>
<dbReference type="STRING" id="459349.CLOAM1716"/>